<feature type="non-terminal residue" evidence="2">
    <location>
        <position position="1"/>
    </location>
</feature>
<keyword evidence="1" id="KW-1133">Transmembrane helix</keyword>
<gene>
    <name evidence="2" type="ORF">BDQ12DRAFT_692878</name>
</gene>
<feature type="transmembrane region" description="Helical" evidence="1">
    <location>
        <begin position="20"/>
        <end position="43"/>
    </location>
</feature>
<accession>A0A5C3LJW7</accession>
<keyword evidence="1" id="KW-0472">Membrane</keyword>
<dbReference type="Proteomes" id="UP000308652">
    <property type="component" value="Unassembled WGS sequence"/>
</dbReference>
<dbReference type="EMBL" id="ML213683">
    <property type="protein sequence ID" value="TFK32196.1"/>
    <property type="molecule type" value="Genomic_DNA"/>
</dbReference>
<reference evidence="2 3" key="1">
    <citation type="journal article" date="2019" name="Nat. Ecol. Evol.">
        <title>Megaphylogeny resolves global patterns of mushroom evolution.</title>
        <authorList>
            <person name="Varga T."/>
            <person name="Krizsan K."/>
            <person name="Foldi C."/>
            <person name="Dima B."/>
            <person name="Sanchez-Garcia M."/>
            <person name="Sanchez-Ramirez S."/>
            <person name="Szollosi G.J."/>
            <person name="Szarkandi J.G."/>
            <person name="Papp V."/>
            <person name="Albert L."/>
            <person name="Andreopoulos W."/>
            <person name="Angelini C."/>
            <person name="Antonin V."/>
            <person name="Barry K.W."/>
            <person name="Bougher N.L."/>
            <person name="Buchanan P."/>
            <person name="Buyck B."/>
            <person name="Bense V."/>
            <person name="Catcheside P."/>
            <person name="Chovatia M."/>
            <person name="Cooper J."/>
            <person name="Damon W."/>
            <person name="Desjardin D."/>
            <person name="Finy P."/>
            <person name="Geml J."/>
            <person name="Haridas S."/>
            <person name="Hughes K."/>
            <person name="Justo A."/>
            <person name="Karasinski D."/>
            <person name="Kautmanova I."/>
            <person name="Kiss B."/>
            <person name="Kocsube S."/>
            <person name="Kotiranta H."/>
            <person name="LaButti K.M."/>
            <person name="Lechner B.E."/>
            <person name="Liimatainen K."/>
            <person name="Lipzen A."/>
            <person name="Lukacs Z."/>
            <person name="Mihaltcheva S."/>
            <person name="Morgado L.N."/>
            <person name="Niskanen T."/>
            <person name="Noordeloos M.E."/>
            <person name="Ohm R.A."/>
            <person name="Ortiz-Santana B."/>
            <person name="Ovrebo C."/>
            <person name="Racz N."/>
            <person name="Riley R."/>
            <person name="Savchenko A."/>
            <person name="Shiryaev A."/>
            <person name="Soop K."/>
            <person name="Spirin V."/>
            <person name="Szebenyi C."/>
            <person name="Tomsovsky M."/>
            <person name="Tulloss R.E."/>
            <person name="Uehling J."/>
            <person name="Grigoriev I.V."/>
            <person name="Vagvolgyi C."/>
            <person name="Papp T."/>
            <person name="Martin F.M."/>
            <person name="Miettinen O."/>
            <person name="Hibbett D.S."/>
            <person name="Nagy L.G."/>
        </authorList>
    </citation>
    <scope>NUCLEOTIDE SEQUENCE [LARGE SCALE GENOMIC DNA]</scope>
    <source>
        <strain evidence="2 3">CBS 166.37</strain>
    </source>
</reference>
<protein>
    <submittedName>
        <fullName evidence="2">Uncharacterized protein</fullName>
    </submittedName>
</protein>
<evidence type="ECO:0000313" key="2">
    <source>
        <dbReference type="EMBL" id="TFK32196.1"/>
    </source>
</evidence>
<dbReference type="AlphaFoldDB" id="A0A5C3LJW7"/>
<name>A0A5C3LJW7_9AGAR</name>
<keyword evidence="1" id="KW-0812">Transmembrane</keyword>
<keyword evidence="3" id="KW-1185">Reference proteome</keyword>
<evidence type="ECO:0000313" key="3">
    <source>
        <dbReference type="Proteomes" id="UP000308652"/>
    </source>
</evidence>
<sequence length="66" mass="7249">SVICSSKLALFKSRAIASSIFIPSSSMELFLVRTLMLGFLLVMRISPVLFEGRYFLTIFGSPSALS</sequence>
<proteinExistence type="predicted"/>
<evidence type="ECO:0000256" key="1">
    <source>
        <dbReference type="SAM" id="Phobius"/>
    </source>
</evidence>
<organism evidence="2 3">
    <name type="scientific">Crucibulum laeve</name>
    <dbReference type="NCBI Taxonomy" id="68775"/>
    <lineage>
        <taxon>Eukaryota</taxon>
        <taxon>Fungi</taxon>
        <taxon>Dikarya</taxon>
        <taxon>Basidiomycota</taxon>
        <taxon>Agaricomycotina</taxon>
        <taxon>Agaricomycetes</taxon>
        <taxon>Agaricomycetidae</taxon>
        <taxon>Agaricales</taxon>
        <taxon>Agaricineae</taxon>
        <taxon>Nidulariaceae</taxon>
        <taxon>Crucibulum</taxon>
    </lineage>
</organism>